<keyword evidence="3" id="KW-0862">Zinc</keyword>
<keyword evidence="4" id="KW-0238">DNA-binding</keyword>
<dbReference type="AlphaFoldDB" id="A0A151JMI6"/>
<keyword evidence="1" id="KW-0479">Metal-binding</keyword>
<proteinExistence type="predicted"/>
<evidence type="ECO:0000313" key="7">
    <source>
        <dbReference type="Proteomes" id="UP000078492"/>
    </source>
</evidence>
<evidence type="ECO:0000256" key="1">
    <source>
        <dbReference type="ARBA" id="ARBA00022723"/>
    </source>
</evidence>
<dbReference type="EMBL" id="KQ978913">
    <property type="protein sequence ID" value="KYN27531.1"/>
    <property type="molecule type" value="Genomic_DNA"/>
</dbReference>
<feature type="non-terminal residue" evidence="6">
    <location>
        <position position="1"/>
    </location>
</feature>
<keyword evidence="2" id="KW-0863">Zinc-finger</keyword>
<name>A0A151JMI6_9HYME</name>
<reference evidence="6 7" key="1">
    <citation type="submission" date="2015-09" db="EMBL/GenBank/DDBJ databases">
        <title>Trachymyrmex cornetzi WGS genome.</title>
        <authorList>
            <person name="Nygaard S."/>
            <person name="Hu H."/>
            <person name="Boomsma J."/>
            <person name="Zhang G."/>
        </authorList>
    </citation>
    <scope>NUCLEOTIDE SEQUENCE [LARGE SCALE GENOMIC DNA]</scope>
    <source>
        <strain evidence="6">Tcor2-1</strain>
        <tissue evidence="6">Whole body</tissue>
    </source>
</reference>
<evidence type="ECO:0000256" key="4">
    <source>
        <dbReference type="ARBA" id="ARBA00023125"/>
    </source>
</evidence>
<evidence type="ECO:0000259" key="5">
    <source>
        <dbReference type="Pfam" id="PF05485"/>
    </source>
</evidence>
<feature type="domain" description="THAP-type" evidence="5">
    <location>
        <begin position="5"/>
        <end position="56"/>
    </location>
</feature>
<protein>
    <recommendedName>
        <fullName evidence="5">THAP-type domain-containing protein</fullName>
    </recommendedName>
</protein>
<dbReference type="GO" id="GO:0003677">
    <property type="term" value="F:DNA binding"/>
    <property type="evidence" value="ECO:0007669"/>
    <property type="project" value="UniProtKB-KW"/>
</dbReference>
<dbReference type="Proteomes" id="UP000078492">
    <property type="component" value="Unassembled WGS sequence"/>
</dbReference>
<evidence type="ECO:0000256" key="2">
    <source>
        <dbReference type="ARBA" id="ARBA00022771"/>
    </source>
</evidence>
<evidence type="ECO:0000256" key="3">
    <source>
        <dbReference type="ARBA" id="ARBA00022833"/>
    </source>
</evidence>
<gene>
    <name evidence="6" type="ORF">ALC57_03080</name>
</gene>
<sequence>LMFRSKSWIAACRRNDLLSKTPTELYNYYRVCKLHFTRDIFLYYEQTRLQPHVIPSSILTSKFIL</sequence>
<dbReference type="GO" id="GO:0008270">
    <property type="term" value="F:zinc ion binding"/>
    <property type="evidence" value="ECO:0007669"/>
    <property type="project" value="UniProtKB-KW"/>
</dbReference>
<evidence type="ECO:0000313" key="6">
    <source>
        <dbReference type="EMBL" id="KYN27531.1"/>
    </source>
</evidence>
<dbReference type="SUPFAM" id="SSF57716">
    <property type="entry name" value="Glucocorticoid receptor-like (DNA-binding domain)"/>
    <property type="match status" value="1"/>
</dbReference>
<accession>A0A151JMI6</accession>
<dbReference type="Pfam" id="PF05485">
    <property type="entry name" value="THAP"/>
    <property type="match status" value="1"/>
</dbReference>
<keyword evidence="7" id="KW-1185">Reference proteome</keyword>
<dbReference type="InterPro" id="IPR006612">
    <property type="entry name" value="THAP_Znf"/>
</dbReference>
<organism evidence="6 7">
    <name type="scientific">Trachymyrmex cornetzi</name>
    <dbReference type="NCBI Taxonomy" id="471704"/>
    <lineage>
        <taxon>Eukaryota</taxon>
        <taxon>Metazoa</taxon>
        <taxon>Ecdysozoa</taxon>
        <taxon>Arthropoda</taxon>
        <taxon>Hexapoda</taxon>
        <taxon>Insecta</taxon>
        <taxon>Pterygota</taxon>
        <taxon>Neoptera</taxon>
        <taxon>Endopterygota</taxon>
        <taxon>Hymenoptera</taxon>
        <taxon>Apocrita</taxon>
        <taxon>Aculeata</taxon>
        <taxon>Formicoidea</taxon>
        <taxon>Formicidae</taxon>
        <taxon>Myrmicinae</taxon>
        <taxon>Trachymyrmex</taxon>
    </lineage>
</organism>
<dbReference type="STRING" id="471704.A0A151JMI6"/>